<evidence type="ECO:0000313" key="1">
    <source>
        <dbReference type="EMBL" id="SVB36950.1"/>
    </source>
</evidence>
<dbReference type="EMBL" id="UINC01039049">
    <property type="protein sequence ID" value="SVB36950.1"/>
    <property type="molecule type" value="Genomic_DNA"/>
</dbReference>
<feature type="non-terminal residue" evidence="1">
    <location>
        <position position="104"/>
    </location>
</feature>
<reference evidence="1" key="1">
    <citation type="submission" date="2018-05" db="EMBL/GenBank/DDBJ databases">
        <authorList>
            <person name="Lanie J.A."/>
            <person name="Ng W.-L."/>
            <person name="Kazmierczak K.M."/>
            <person name="Andrzejewski T.M."/>
            <person name="Davidsen T.M."/>
            <person name="Wayne K.J."/>
            <person name="Tettelin H."/>
            <person name="Glass J.I."/>
            <person name="Rusch D."/>
            <person name="Podicherti R."/>
            <person name="Tsui H.-C.T."/>
            <person name="Winkler M.E."/>
        </authorList>
    </citation>
    <scope>NUCLEOTIDE SEQUENCE</scope>
</reference>
<sequence>MKKFKSILAIVILAAISYSCNNSAVQKMMQEPEDPGMVQYESNQKLYDNSFDLFCANNLDEFTKTVSEDVLWHPPHGDSLTKSDWDADMKMWHDHFENFKFTNR</sequence>
<name>A0A382DER1_9ZZZZ</name>
<dbReference type="InterPro" id="IPR032710">
    <property type="entry name" value="NTF2-like_dom_sf"/>
</dbReference>
<dbReference type="Gene3D" id="3.10.450.50">
    <property type="match status" value="1"/>
</dbReference>
<organism evidence="1">
    <name type="scientific">marine metagenome</name>
    <dbReference type="NCBI Taxonomy" id="408172"/>
    <lineage>
        <taxon>unclassified sequences</taxon>
        <taxon>metagenomes</taxon>
        <taxon>ecological metagenomes</taxon>
    </lineage>
</organism>
<dbReference type="PROSITE" id="PS51257">
    <property type="entry name" value="PROKAR_LIPOPROTEIN"/>
    <property type="match status" value="1"/>
</dbReference>
<dbReference type="SUPFAM" id="SSF54427">
    <property type="entry name" value="NTF2-like"/>
    <property type="match status" value="1"/>
</dbReference>
<accession>A0A382DER1</accession>
<protein>
    <recommendedName>
        <fullName evidence="2">SnoaL-like domain-containing protein</fullName>
    </recommendedName>
</protein>
<dbReference type="AlphaFoldDB" id="A0A382DER1"/>
<evidence type="ECO:0008006" key="2">
    <source>
        <dbReference type="Google" id="ProtNLM"/>
    </source>
</evidence>
<proteinExistence type="predicted"/>
<gene>
    <name evidence="1" type="ORF">METZ01_LOCUS189804</name>
</gene>